<sequence>MDSPAHPTLAGKVAIVTGASRGLGLNFALELARRGVKIAAVYTSPSSETHVKDLCDKIAKLDPPSQCIGIRANLSEASSAEEVVRQCVAAFGDHIDILVNNAGRELVKPFHECTPEDFDAIYHLNVRAPMLLLSAVRPHLRRPGRIINIGSVGGRGGFKQLSLYCSSKAALEGMTRCWAAELGAEGHTVNTVNPGPVQSDMLDNIPKDIINMQKAQTPVENRLGTTDDIAQIVAWLASEESRWVSGQAISASGGLSMY</sequence>
<dbReference type="InterPro" id="IPR020904">
    <property type="entry name" value="Sc_DH/Rdtase_CS"/>
</dbReference>
<dbReference type="PRINTS" id="PR00081">
    <property type="entry name" value="GDHRDH"/>
</dbReference>
<dbReference type="PANTHER" id="PTHR43639:SF1">
    <property type="entry name" value="SHORT-CHAIN DEHYDROGENASE_REDUCTASE FAMILY PROTEIN"/>
    <property type="match status" value="1"/>
</dbReference>
<dbReference type="OrthoDB" id="47007at2759"/>
<evidence type="ECO:0000256" key="1">
    <source>
        <dbReference type="ARBA" id="ARBA00006484"/>
    </source>
</evidence>
<dbReference type="Pfam" id="PF13561">
    <property type="entry name" value="adh_short_C2"/>
    <property type="match status" value="1"/>
</dbReference>
<evidence type="ECO:0000313" key="4">
    <source>
        <dbReference type="EMBL" id="KAH7313625.1"/>
    </source>
</evidence>
<gene>
    <name evidence="4" type="ORF">B0I35DRAFT_410598</name>
</gene>
<keyword evidence="2" id="KW-0521">NADP</keyword>
<dbReference type="PRINTS" id="PR00080">
    <property type="entry name" value="SDRFAMILY"/>
</dbReference>
<dbReference type="EMBL" id="JAGPNK010000009">
    <property type="protein sequence ID" value="KAH7313625.1"/>
    <property type="molecule type" value="Genomic_DNA"/>
</dbReference>
<dbReference type="AlphaFoldDB" id="A0A8K0SRY1"/>
<dbReference type="PROSITE" id="PS00061">
    <property type="entry name" value="ADH_SHORT"/>
    <property type="match status" value="1"/>
</dbReference>
<protein>
    <submittedName>
        <fullName evidence="4">Uncharacterized protein</fullName>
    </submittedName>
</protein>
<accession>A0A8K0SRY1</accession>
<evidence type="ECO:0000256" key="3">
    <source>
        <dbReference type="ARBA" id="ARBA00023002"/>
    </source>
</evidence>
<name>A0A8K0SRY1_9HYPO</name>
<keyword evidence="3" id="KW-0560">Oxidoreductase</keyword>
<dbReference type="SUPFAM" id="SSF51735">
    <property type="entry name" value="NAD(P)-binding Rossmann-fold domains"/>
    <property type="match status" value="1"/>
</dbReference>
<organism evidence="4 5">
    <name type="scientific">Stachybotrys elegans</name>
    <dbReference type="NCBI Taxonomy" id="80388"/>
    <lineage>
        <taxon>Eukaryota</taxon>
        <taxon>Fungi</taxon>
        <taxon>Dikarya</taxon>
        <taxon>Ascomycota</taxon>
        <taxon>Pezizomycotina</taxon>
        <taxon>Sordariomycetes</taxon>
        <taxon>Hypocreomycetidae</taxon>
        <taxon>Hypocreales</taxon>
        <taxon>Stachybotryaceae</taxon>
        <taxon>Stachybotrys</taxon>
    </lineage>
</organism>
<dbReference type="InterPro" id="IPR036291">
    <property type="entry name" value="NAD(P)-bd_dom_sf"/>
</dbReference>
<dbReference type="CDD" id="cd05233">
    <property type="entry name" value="SDR_c"/>
    <property type="match status" value="1"/>
</dbReference>
<proteinExistence type="inferred from homology"/>
<comment type="caution">
    <text evidence="4">The sequence shown here is derived from an EMBL/GenBank/DDBJ whole genome shotgun (WGS) entry which is preliminary data.</text>
</comment>
<reference evidence="4" key="1">
    <citation type="journal article" date="2021" name="Nat. Commun.">
        <title>Genetic determinants of endophytism in the Arabidopsis root mycobiome.</title>
        <authorList>
            <person name="Mesny F."/>
            <person name="Miyauchi S."/>
            <person name="Thiergart T."/>
            <person name="Pickel B."/>
            <person name="Atanasova L."/>
            <person name="Karlsson M."/>
            <person name="Huettel B."/>
            <person name="Barry K.W."/>
            <person name="Haridas S."/>
            <person name="Chen C."/>
            <person name="Bauer D."/>
            <person name="Andreopoulos W."/>
            <person name="Pangilinan J."/>
            <person name="LaButti K."/>
            <person name="Riley R."/>
            <person name="Lipzen A."/>
            <person name="Clum A."/>
            <person name="Drula E."/>
            <person name="Henrissat B."/>
            <person name="Kohler A."/>
            <person name="Grigoriev I.V."/>
            <person name="Martin F.M."/>
            <person name="Hacquard S."/>
        </authorList>
    </citation>
    <scope>NUCLEOTIDE SEQUENCE</scope>
    <source>
        <strain evidence="4">MPI-CAGE-CH-0235</strain>
    </source>
</reference>
<keyword evidence="5" id="KW-1185">Reference proteome</keyword>
<evidence type="ECO:0000313" key="5">
    <source>
        <dbReference type="Proteomes" id="UP000813444"/>
    </source>
</evidence>
<dbReference type="GO" id="GO:0016491">
    <property type="term" value="F:oxidoreductase activity"/>
    <property type="evidence" value="ECO:0007669"/>
    <property type="project" value="UniProtKB-KW"/>
</dbReference>
<dbReference type="Proteomes" id="UP000813444">
    <property type="component" value="Unassembled WGS sequence"/>
</dbReference>
<comment type="similarity">
    <text evidence="1">Belongs to the short-chain dehydrogenases/reductases (SDR) family.</text>
</comment>
<dbReference type="Gene3D" id="3.40.50.720">
    <property type="entry name" value="NAD(P)-binding Rossmann-like Domain"/>
    <property type="match status" value="1"/>
</dbReference>
<dbReference type="PANTHER" id="PTHR43639">
    <property type="entry name" value="OXIDOREDUCTASE, SHORT-CHAIN DEHYDROGENASE/REDUCTASE FAMILY (AFU_ORTHOLOGUE AFUA_5G02870)"/>
    <property type="match status" value="1"/>
</dbReference>
<evidence type="ECO:0000256" key="2">
    <source>
        <dbReference type="ARBA" id="ARBA00022857"/>
    </source>
</evidence>
<dbReference type="InterPro" id="IPR002347">
    <property type="entry name" value="SDR_fam"/>
</dbReference>
<dbReference type="FunFam" id="3.40.50.720:FF:000374">
    <property type="entry name" value="3-oxoacyl-(Acyl-carrier-protein) reductase"/>
    <property type="match status" value="1"/>
</dbReference>